<dbReference type="PROSITE" id="PS50088">
    <property type="entry name" value="ANK_REPEAT"/>
    <property type="match status" value="1"/>
</dbReference>
<name>A0A3A4N438_ABYX5</name>
<dbReference type="EMBL" id="QZKU01000123">
    <property type="protein sequence ID" value="RJP16707.1"/>
    <property type="molecule type" value="Genomic_DNA"/>
</dbReference>
<dbReference type="PROSITE" id="PS50297">
    <property type="entry name" value="ANK_REP_REGION"/>
    <property type="match status" value="1"/>
</dbReference>
<keyword evidence="2 3" id="KW-0040">ANK repeat</keyword>
<accession>A0A3A4N438</accession>
<dbReference type="SMART" id="SM00248">
    <property type="entry name" value="ANK"/>
    <property type="match status" value="2"/>
</dbReference>
<evidence type="ECO:0000313" key="5">
    <source>
        <dbReference type="Proteomes" id="UP000265882"/>
    </source>
</evidence>
<evidence type="ECO:0000256" key="2">
    <source>
        <dbReference type="ARBA" id="ARBA00023043"/>
    </source>
</evidence>
<dbReference type="SUPFAM" id="SSF48403">
    <property type="entry name" value="Ankyrin repeat"/>
    <property type="match status" value="1"/>
</dbReference>
<dbReference type="PANTHER" id="PTHR24173">
    <property type="entry name" value="ANKYRIN REPEAT CONTAINING"/>
    <property type="match status" value="1"/>
</dbReference>
<protein>
    <submittedName>
        <fullName evidence="4">Ankyrin repeat domain-containing protein</fullName>
    </submittedName>
</protein>
<evidence type="ECO:0000256" key="3">
    <source>
        <dbReference type="PROSITE-ProRule" id="PRU00023"/>
    </source>
</evidence>
<feature type="repeat" description="ANK" evidence="3">
    <location>
        <begin position="28"/>
        <end position="60"/>
    </location>
</feature>
<dbReference type="InterPro" id="IPR036770">
    <property type="entry name" value="Ankyrin_rpt-contain_sf"/>
</dbReference>
<comment type="caution">
    <text evidence="4">The sequence shown here is derived from an EMBL/GenBank/DDBJ whole genome shotgun (WGS) entry which is preliminary data.</text>
</comment>
<organism evidence="4 5">
    <name type="scientific">Abyssobacteria bacterium (strain SURF_5)</name>
    <dbReference type="NCBI Taxonomy" id="2093360"/>
    <lineage>
        <taxon>Bacteria</taxon>
        <taxon>Pseudomonadati</taxon>
        <taxon>Candidatus Hydrogenedentota</taxon>
        <taxon>Candidatus Abyssobacteria</taxon>
    </lineage>
</organism>
<evidence type="ECO:0000313" key="4">
    <source>
        <dbReference type="EMBL" id="RJP16707.1"/>
    </source>
</evidence>
<keyword evidence="1" id="KW-0677">Repeat</keyword>
<dbReference type="AlphaFoldDB" id="A0A3A4N438"/>
<dbReference type="PANTHER" id="PTHR24173:SF74">
    <property type="entry name" value="ANKYRIN REPEAT DOMAIN-CONTAINING PROTEIN 16"/>
    <property type="match status" value="1"/>
</dbReference>
<dbReference type="InterPro" id="IPR002110">
    <property type="entry name" value="Ankyrin_rpt"/>
</dbReference>
<evidence type="ECO:0000256" key="1">
    <source>
        <dbReference type="ARBA" id="ARBA00022737"/>
    </source>
</evidence>
<sequence length="88" mass="9348">MTSIIAPLKALLRKVRALLNNVNAKDECGRTALMKAAYNGSADAVKALLNNGADVNARDPWDVTALTMATAQGRNEIVQLLKKAGAKK</sequence>
<dbReference type="Pfam" id="PF12796">
    <property type="entry name" value="Ank_2"/>
    <property type="match status" value="1"/>
</dbReference>
<dbReference type="Proteomes" id="UP000265882">
    <property type="component" value="Unassembled WGS sequence"/>
</dbReference>
<proteinExistence type="predicted"/>
<reference evidence="4 5" key="1">
    <citation type="journal article" date="2017" name="ISME J.">
        <title>Energy and carbon metabolisms in a deep terrestrial subsurface fluid microbial community.</title>
        <authorList>
            <person name="Momper L."/>
            <person name="Jungbluth S.P."/>
            <person name="Lee M.D."/>
            <person name="Amend J.P."/>
        </authorList>
    </citation>
    <scope>NUCLEOTIDE SEQUENCE [LARGE SCALE GENOMIC DNA]</scope>
    <source>
        <strain evidence="4">SURF_5</strain>
    </source>
</reference>
<dbReference type="Gene3D" id="1.25.40.20">
    <property type="entry name" value="Ankyrin repeat-containing domain"/>
    <property type="match status" value="1"/>
</dbReference>
<gene>
    <name evidence="4" type="ORF">C4520_17905</name>
</gene>